<dbReference type="EMBL" id="LN714479">
    <property type="protein sequence ID" value="CEL65498.1"/>
    <property type="molecule type" value="Genomic_DNA"/>
</dbReference>
<sequence length="370" mass="40006">MDGIQNGIFGGEPGLQPSTSRNSSLSTGEEAGEPASRHVSFTQTSTELLPEPKNATSAIEEESGQPRVSRRFYRRPKSQFSLLKGPSHGLSSSKVVMLIAAFAVLYFLKLYLQRCLFPQLAPSSSAGSISPSSLQTSRALLSPASTQSPGPHTVGSTNSRRLSQGDEPPSAPICGDNDTGDEAGVQEGEKKNGQKKKQRAKAPRAKRGQPKAEDPEDESEGVPKKKSRRGAPRAKPQAEPSEEEHEQEEEMLGALGGLAKGDTIPTESDLAALLENQPLQNFDSVFHQHLASLHASSGRVSMEMEYNCICCYSVAWSCLYALHLTISEPCMFGSDAHFLCCYSFALNVKDATTAFRIHIAKRIFHVSLSN</sequence>
<name>A0A0F7U6V6_NEOCL</name>
<proteinExistence type="predicted"/>
<accession>A0A0F7U6V6</accession>
<organism evidence="2">
    <name type="scientific">Neospora caninum (strain Liverpool)</name>
    <dbReference type="NCBI Taxonomy" id="572307"/>
    <lineage>
        <taxon>Eukaryota</taxon>
        <taxon>Sar</taxon>
        <taxon>Alveolata</taxon>
        <taxon>Apicomplexa</taxon>
        <taxon>Conoidasida</taxon>
        <taxon>Coccidia</taxon>
        <taxon>Eucoccidiorida</taxon>
        <taxon>Eimeriorina</taxon>
        <taxon>Sarcocystidae</taxon>
        <taxon>Neospora</taxon>
    </lineage>
</organism>
<feature type="compositionally biased region" description="Basic residues" evidence="1">
    <location>
        <begin position="193"/>
        <end position="209"/>
    </location>
</feature>
<feature type="compositionally biased region" description="Polar residues" evidence="1">
    <location>
        <begin position="16"/>
        <end position="27"/>
    </location>
</feature>
<dbReference type="AlphaFoldDB" id="A0A0F7U6V6"/>
<feature type="compositionally biased region" description="Acidic residues" evidence="1">
    <location>
        <begin position="240"/>
        <end position="250"/>
    </location>
</feature>
<evidence type="ECO:0000256" key="1">
    <source>
        <dbReference type="SAM" id="MobiDB-lite"/>
    </source>
</evidence>
<feature type="region of interest" description="Disordered" evidence="1">
    <location>
        <begin position="137"/>
        <end position="250"/>
    </location>
</feature>
<gene>
    <name evidence="2" type="ORF">BN1204_013405</name>
</gene>
<protein>
    <submittedName>
        <fullName evidence="2">Uncharacterized protein</fullName>
    </submittedName>
</protein>
<feature type="compositionally biased region" description="Polar residues" evidence="1">
    <location>
        <begin position="137"/>
        <end position="162"/>
    </location>
</feature>
<feature type="region of interest" description="Disordered" evidence="1">
    <location>
        <begin position="1"/>
        <end position="71"/>
    </location>
</feature>
<evidence type="ECO:0000313" key="2">
    <source>
        <dbReference type="EMBL" id="CEL65498.1"/>
    </source>
</evidence>
<reference evidence="2" key="1">
    <citation type="journal article" date="2015" name="PLoS ONE">
        <title>Comprehensive Evaluation of Toxoplasma gondii VEG and Neospora caninum LIV Genomes with Tachyzoite Stage Transcriptome and Proteome Defines Novel Transcript Features.</title>
        <authorList>
            <person name="Ramaprasad A."/>
            <person name="Mourier T."/>
            <person name="Naeem R."/>
            <person name="Malas T.B."/>
            <person name="Moussa E."/>
            <person name="Panigrahi A."/>
            <person name="Vermont S.J."/>
            <person name="Otto T.D."/>
            <person name="Wastling J."/>
            <person name="Pain A."/>
        </authorList>
    </citation>
    <scope>NUCLEOTIDE SEQUENCE</scope>
    <source>
        <strain evidence="2">Liverpool</strain>
    </source>
</reference>